<dbReference type="Proteomes" id="UP001597506">
    <property type="component" value="Unassembled WGS sequence"/>
</dbReference>
<dbReference type="RefSeq" id="WP_377934054.1">
    <property type="nucleotide sequence ID" value="NZ_JBHUMF010000015.1"/>
</dbReference>
<evidence type="ECO:0000313" key="3">
    <source>
        <dbReference type="Proteomes" id="UP001597506"/>
    </source>
</evidence>
<comment type="caution">
    <text evidence="2">The sequence shown here is derived from an EMBL/GenBank/DDBJ whole genome shotgun (WGS) entry which is preliminary data.</text>
</comment>
<evidence type="ECO:0000313" key="2">
    <source>
        <dbReference type="EMBL" id="MFD2680560.1"/>
    </source>
</evidence>
<accession>A0ABW5RQJ2</accession>
<protein>
    <submittedName>
        <fullName evidence="2">Uncharacterized protein</fullName>
    </submittedName>
</protein>
<sequence>MENLSTEKRSTLTDLENGEGIIAQAMEKILKGISLSFWLLSIPVFLYILMEFIPSL</sequence>
<keyword evidence="3" id="KW-1185">Reference proteome</keyword>
<evidence type="ECO:0000256" key="1">
    <source>
        <dbReference type="SAM" id="Phobius"/>
    </source>
</evidence>
<dbReference type="EMBL" id="JBHUMF010000015">
    <property type="protein sequence ID" value="MFD2680560.1"/>
    <property type="molecule type" value="Genomic_DNA"/>
</dbReference>
<keyword evidence="1" id="KW-0472">Membrane</keyword>
<proteinExistence type="predicted"/>
<organism evidence="2 3">
    <name type="scientific">Bacillus seohaeanensis</name>
    <dbReference type="NCBI Taxonomy" id="284580"/>
    <lineage>
        <taxon>Bacteria</taxon>
        <taxon>Bacillati</taxon>
        <taxon>Bacillota</taxon>
        <taxon>Bacilli</taxon>
        <taxon>Bacillales</taxon>
        <taxon>Bacillaceae</taxon>
        <taxon>Bacillus</taxon>
    </lineage>
</organism>
<keyword evidence="1" id="KW-1133">Transmembrane helix</keyword>
<keyword evidence="1" id="KW-0812">Transmembrane</keyword>
<gene>
    <name evidence="2" type="ORF">ACFSUL_07295</name>
</gene>
<reference evidence="3" key="1">
    <citation type="journal article" date="2019" name="Int. J. Syst. Evol. Microbiol.">
        <title>The Global Catalogue of Microorganisms (GCM) 10K type strain sequencing project: providing services to taxonomists for standard genome sequencing and annotation.</title>
        <authorList>
            <consortium name="The Broad Institute Genomics Platform"/>
            <consortium name="The Broad Institute Genome Sequencing Center for Infectious Disease"/>
            <person name="Wu L."/>
            <person name="Ma J."/>
        </authorList>
    </citation>
    <scope>NUCLEOTIDE SEQUENCE [LARGE SCALE GENOMIC DNA]</scope>
    <source>
        <strain evidence="3">KCTC 3913</strain>
    </source>
</reference>
<name>A0ABW5RQJ2_9BACI</name>
<feature type="transmembrane region" description="Helical" evidence="1">
    <location>
        <begin position="35"/>
        <end position="53"/>
    </location>
</feature>